<sequence length="278" mass="29205">MPSYVVLGASRGIGLGLVKELAADKNNTIFGLVRTVETAKAKFAAEIPDAKIHVIHADLNNRKSLETAAKEVAAITGGAVDVFIANAAIGTTVHKVLSEEATSDPEVFEKNMLDTFRTNVLGTIQAVAFFAPLVAKSDLKKIAVISSGVGDLEFTLQSGMDIDSPYAISKAAVNMAVAKFHVELREKGVLVFGISPGLVDTEFATDPSAGPLSEEEVAAKGVVMGRIVGILSAYAPHWEPKMLTPDESAQAVVKVIAGATIAKDGGKMVSHHGTQQWL</sequence>
<dbReference type="PRINTS" id="PR00081">
    <property type="entry name" value="GDHRDH"/>
</dbReference>
<accession>A0ABP0BW85</accession>
<name>A0ABP0BW85_9PEZI</name>
<evidence type="ECO:0000313" key="2">
    <source>
        <dbReference type="Proteomes" id="UP001642406"/>
    </source>
</evidence>
<dbReference type="Proteomes" id="UP001642406">
    <property type="component" value="Unassembled WGS sequence"/>
</dbReference>
<evidence type="ECO:0000313" key="1">
    <source>
        <dbReference type="EMBL" id="CAK7223651.1"/>
    </source>
</evidence>
<proteinExistence type="predicted"/>
<dbReference type="InterPro" id="IPR002347">
    <property type="entry name" value="SDR_fam"/>
</dbReference>
<dbReference type="InterPro" id="IPR036291">
    <property type="entry name" value="NAD(P)-bd_dom_sf"/>
</dbReference>
<protein>
    <recommendedName>
        <fullName evidence="3">NAD(P)-binding protein</fullName>
    </recommendedName>
</protein>
<comment type="caution">
    <text evidence="1">The sequence shown here is derived from an EMBL/GenBank/DDBJ whole genome shotgun (WGS) entry which is preliminary data.</text>
</comment>
<dbReference type="PANTHER" id="PTHR45458:SF3">
    <property type="entry name" value="CHAIN DEHYDROGENASE (ATSC), PUTATIVE-RELATED"/>
    <property type="match status" value="1"/>
</dbReference>
<organism evidence="1 2">
    <name type="scientific">Sporothrix bragantina</name>
    <dbReference type="NCBI Taxonomy" id="671064"/>
    <lineage>
        <taxon>Eukaryota</taxon>
        <taxon>Fungi</taxon>
        <taxon>Dikarya</taxon>
        <taxon>Ascomycota</taxon>
        <taxon>Pezizomycotina</taxon>
        <taxon>Sordariomycetes</taxon>
        <taxon>Sordariomycetidae</taxon>
        <taxon>Ophiostomatales</taxon>
        <taxon>Ophiostomataceae</taxon>
        <taxon>Sporothrix</taxon>
    </lineage>
</organism>
<gene>
    <name evidence="1" type="ORF">SBRCBS47491_005280</name>
</gene>
<dbReference type="InterPro" id="IPR052184">
    <property type="entry name" value="SDR_enzymes"/>
</dbReference>
<evidence type="ECO:0008006" key="3">
    <source>
        <dbReference type="Google" id="ProtNLM"/>
    </source>
</evidence>
<dbReference type="SUPFAM" id="SSF51735">
    <property type="entry name" value="NAD(P)-binding Rossmann-fold domains"/>
    <property type="match status" value="1"/>
</dbReference>
<keyword evidence="2" id="KW-1185">Reference proteome</keyword>
<dbReference type="Pfam" id="PF00106">
    <property type="entry name" value="adh_short"/>
    <property type="match status" value="1"/>
</dbReference>
<dbReference type="Gene3D" id="3.40.50.720">
    <property type="entry name" value="NAD(P)-binding Rossmann-like Domain"/>
    <property type="match status" value="1"/>
</dbReference>
<dbReference type="EMBL" id="CAWUHC010000045">
    <property type="protein sequence ID" value="CAK7223651.1"/>
    <property type="molecule type" value="Genomic_DNA"/>
</dbReference>
<dbReference type="PANTHER" id="PTHR45458">
    <property type="entry name" value="SHORT-CHAIN DEHYDROGENASE/REDUCTASE SDR"/>
    <property type="match status" value="1"/>
</dbReference>
<reference evidence="1 2" key="1">
    <citation type="submission" date="2024-01" db="EMBL/GenBank/DDBJ databases">
        <authorList>
            <person name="Allen C."/>
            <person name="Tagirdzhanova G."/>
        </authorList>
    </citation>
    <scope>NUCLEOTIDE SEQUENCE [LARGE SCALE GENOMIC DNA]</scope>
</reference>